<dbReference type="EMBL" id="WSZM01001371">
    <property type="protein sequence ID" value="KAF4027609.1"/>
    <property type="molecule type" value="Genomic_DNA"/>
</dbReference>
<name>A0A833SD07_PHYIN</name>
<reference evidence="1" key="1">
    <citation type="submission" date="2020-04" db="EMBL/GenBank/DDBJ databases">
        <title>Hybrid Assembly of Korean Phytophthora infestans isolates.</title>
        <authorList>
            <person name="Prokchorchik M."/>
            <person name="Lee Y."/>
            <person name="Seo J."/>
            <person name="Cho J.-H."/>
            <person name="Park Y.-E."/>
            <person name="Jang D.-C."/>
            <person name="Im J.-S."/>
            <person name="Choi J.-G."/>
            <person name="Park H.-J."/>
            <person name="Lee G.-B."/>
            <person name="Lee Y.-G."/>
            <person name="Hong S.-Y."/>
            <person name="Cho K."/>
            <person name="Sohn K.H."/>
        </authorList>
    </citation>
    <scope>NUCLEOTIDE SEQUENCE</scope>
    <source>
        <strain evidence="1">KR_1_A1</strain>
    </source>
</reference>
<comment type="caution">
    <text evidence="1">The sequence shown here is derived from an EMBL/GenBank/DDBJ whole genome shotgun (WGS) entry which is preliminary data.</text>
</comment>
<dbReference type="AlphaFoldDB" id="A0A833SD07"/>
<gene>
    <name evidence="1" type="ORF">GN244_ATG20771</name>
</gene>
<accession>A0A833SD07</accession>
<dbReference type="Proteomes" id="UP000602510">
    <property type="component" value="Unassembled WGS sequence"/>
</dbReference>
<sequence length="69" mass="7815">MNANLSELRPSNGICTSAQDIKSLVIVRNSLLRRQLRFKSETEQMHLFRAAILQAKHIDKLPGMHTASQ</sequence>
<evidence type="ECO:0000313" key="1">
    <source>
        <dbReference type="EMBL" id="KAF4027609.1"/>
    </source>
</evidence>
<organism evidence="1 2">
    <name type="scientific">Phytophthora infestans</name>
    <name type="common">Potato late blight agent</name>
    <name type="synonym">Botrytis infestans</name>
    <dbReference type="NCBI Taxonomy" id="4787"/>
    <lineage>
        <taxon>Eukaryota</taxon>
        <taxon>Sar</taxon>
        <taxon>Stramenopiles</taxon>
        <taxon>Oomycota</taxon>
        <taxon>Peronosporomycetes</taxon>
        <taxon>Peronosporales</taxon>
        <taxon>Peronosporaceae</taxon>
        <taxon>Phytophthora</taxon>
    </lineage>
</organism>
<proteinExistence type="predicted"/>
<protein>
    <submittedName>
        <fullName evidence="1">Uncharacterized protein</fullName>
    </submittedName>
</protein>
<keyword evidence="2" id="KW-1185">Reference proteome</keyword>
<evidence type="ECO:0000313" key="2">
    <source>
        <dbReference type="Proteomes" id="UP000602510"/>
    </source>
</evidence>